<dbReference type="Gene3D" id="3.40.50.720">
    <property type="entry name" value="NAD(P)-binding Rossmann-like Domain"/>
    <property type="match status" value="1"/>
</dbReference>
<dbReference type="Pfam" id="PF00106">
    <property type="entry name" value="adh_short"/>
    <property type="match status" value="1"/>
</dbReference>
<dbReference type="OrthoDB" id="4449798at2"/>
<protein>
    <submittedName>
        <fullName evidence="2">Short-chain dehydrogenase/reductase SDR</fullName>
    </submittedName>
</protein>
<name>F6EJY2_HOYSD</name>
<dbReference type="CDD" id="cd05327">
    <property type="entry name" value="retinol-DH_like_SDR_c_like"/>
    <property type="match status" value="1"/>
</dbReference>
<dbReference type="RefSeq" id="WP_013807689.1">
    <property type="nucleotide sequence ID" value="NC_015564.1"/>
</dbReference>
<sequence>MTGTQRRRAVVTGANSGIGYFTAAELARAGDSVVLACRNEQKAAAAAEEIRAEIPNADVESAKLDLASLDSVREFADSQSGSLDLLINNAGVMMPPRRLETADGFELQFGTNHLGHFALTALLMPRLLEAAEPRVVTVSSLAHRQRRQLDFDDPQEDRSYDPHRAYARSKLANLMFALELDRRARAAGSPLVSNAAHPGFSATGLYGSDDGLGSNPVLRKLAPLGARVVSQSAKAGALPTLYAANNGGPGSYTGPRALMETRGKPGAAKISRVAQNQKLAAELWDMSEELTGVTFTFN</sequence>
<dbReference type="AlphaFoldDB" id="F6EJY2"/>
<dbReference type="InterPro" id="IPR036291">
    <property type="entry name" value="NAD(P)-bd_dom_sf"/>
</dbReference>
<accession>F6EJY2</accession>
<dbReference type="GO" id="GO:0016491">
    <property type="term" value="F:oxidoreductase activity"/>
    <property type="evidence" value="ECO:0007669"/>
    <property type="project" value="UniProtKB-KW"/>
</dbReference>
<dbReference type="SUPFAM" id="SSF51735">
    <property type="entry name" value="NAD(P)-binding Rossmann-fold domains"/>
    <property type="match status" value="1"/>
</dbReference>
<dbReference type="PANTHER" id="PTHR43157">
    <property type="entry name" value="PHOSPHATIDYLINOSITOL-GLYCAN BIOSYNTHESIS CLASS F PROTEIN-RELATED"/>
    <property type="match status" value="1"/>
</dbReference>
<organism evidence="2 3">
    <name type="scientific">Hoyosella subflava (strain DSM 45089 / JCM 17490 / NBRC 109087 / DQS3-9A1)</name>
    <name type="common">Amycolicicoccus subflavus</name>
    <dbReference type="NCBI Taxonomy" id="443218"/>
    <lineage>
        <taxon>Bacteria</taxon>
        <taxon>Bacillati</taxon>
        <taxon>Actinomycetota</taxon>
        <taxon>Actinomycetes</taxon>
        <taxon>Mycobacteriales</taxon>
        <taxon>Hoyosellaceae</taxon>
        <taxon>Hoyosella</taxon>
    </lineage>
</organism>
<dbReference type="EMBL" id="CP002786">
    <property type="protein sequence ID" value="AEF41340.1"/>
    <property type="molecule type" value="Genomic_DNA"/>
</dbReference>
<dbReference type="NCBIfam" id="NF004846">
    <property type="entry name" value="PRK06197.1"/>
    <property type="match status" value="1"/>
</dbReference>
<dbReference type="HOGENOM" id="CLU_010194_44_2_11"/>
<dbReference type="InterPro" id="IPR002347">
    <property type="entry name" value="SDR_fam"/>
</dbReference>
<keyword evidence="3" id="KW-1185">Reference proteome</keyword>
<keyword evidence="1" id="KW-0560">Oxidoreductase</keyword>
<gene>
    <name evidence="2" type="ordered locus">AS9A_2893</name>
</gene>
<dbReference type="Proteomes" id="UP000009235">
    <property type="component" value="Chromosome"/>
</dbReference>
<evidence type="ECO:0000313" key="3">
    <source>
        <dbReference type="Proteomes" id="UP000009235"/>
    </source>
</evidence>
<dbReference type="STRING" id="443218.AS9A_2893"/>
<dbReference type="PANTHER" id="PTHR43157:SF31">
    <property type="entry name" value="PHOSPHATIDYLINOSITOL-GLYCAN BIOSYNTHESIS CLASS F PROTEIN"/>
    <property type="match status" value="1"/>
</dbReference>
<proteinExistence type="predicted"/>
<dbReference type="PRINTS" id="PR00081">
    <property type="entry name" value="GDHRDH"/>
</dbReference>
<dbReference type="KEGG" id="asd:AS9A_2893"/>
<dbReference type="NCBIfam" id="NF004513">
    <property type="entry name" value="PRK05854.1"/>
    <property type="match status" value="1"/>
</dbReference>
<reference evidence="2 3" key="1">
    <citation type="journal article" date="2011" name="J. Bacteriol.">
        <title>Complete genome sequence of Amycolicicoccus subflavus DQS3-9A1T, an actinomycete isolated from crude oil-polluted soil.</title>
        <authorList>
            <person name="Cai M."/>
            <person name="Chen W.M."/>
            <person name="Nie Y."/>
            <person name="Chi C.Q."/>
            <person name="Wang Y.N."/>
            <person name="Tang Y.Q."/>
            <person name="Li G.Y."/>
            <person name="Wu X.L."/>
        </authorList>
    </citation>
    <scope>NUCLEOTIDE SEQUENCE [LARGE SCALE GENOMIC DNA]</scope>
    <source>
        <strain evidence="3">DSM 45089 / DQS3-9A1</strain>
    </source>
</reference>
<evidence type="ECO:0000256" key="1">
    <source>
        <dbReference type="ARBA" id="ARBA00023002"/>
    </source>
</evidence>
<dbReference type="eggNOG" id="COG1028">
    <property type="taxonomic scope" value="Bacteria"/>
</dbReference>
<evidence type="ECO:0000313" key="2">
    <source>
        <dbReference type="EMBL" id="AEF41340.1"/>
    </source>
</evidence>